<dbReference type="GO" id="GO:0030003">
    <property type="term" value="P:intracellular monoatomic cation homeostasis"/>
    <property type="evidence" value="ECO:0007669"/>
    <property type="project" value="TreeGrafter"/>
</dbReference>
<reference evidence="8" key="1">
    <citation type="submission" date="2024-06" db="EMBL/GenBank/DDBJ databases">
        <authorList>
            <person name="Liu X."/>
            <person name="Lenzi L."/>
            <person name="Haldenby T S."/>
            <person name="Uol C."/>
        </authorList>
    </citation>
    <scope>NUCLEOTIDE SEQUENCE</scope>
</reference>
<feature type="transmembrane region" description="Helical" evidence="7">
    <location>
        <begin position="363"/>
        <end position="385"/>
    </location>
</feature>
<feature type="compositionally biased region" description="Basic and acidic residues" evidence="6">
    <location>
        <begin position="212"/>
        <end position="222"/>
    </location>
</feature>
<keyword evidence="4 7" id="KW-1133">Transmembrane helix</keyword>
<name>A0AAV2THX4_CALDB</name>
<dbReference type="PANTHER" id="PTHR12191">
    <property type="entry name" value="SOLUTE CARRIER FAMILY 39"/>
    <property type="match status" value="1"/>
</dbReference>
<feature type="region of interest" description="Disordered" evidence="6">
    <location>
        <begin position="206"/>
        <end position="273"/>
    </location>
</feature>
<evidence type="ECO:0000256" key="6">
    <source>
        <dbReference type="SAM" id="MobiDB-lite"/>
    </source>
</evidence>
<feature type="transmembrane region" description="Helical" evidence="7">
    <location>
        <begin position="144"/>
        <end position="166"/>
    </location>
</feature>
<dbReference type="Pfam" id="PF02535">
    <property type="entry name" value="Zip"/>
    <property type="match status" value="1"/>
</dbReference>
<evidence type="ECO:0000256" key="5">
    <source>
        <dbReference type="ARBA" id="ARBA00023136"/>
    </source>
</evidence>
<dbReference type="GO" id="GO:0140410">
    <property type="term" value="F:monoatomic cation:bicarbonate symporter activity"/>
    <property type="evidence" value="ECO:0007669"/>
    <property type="project" value="TreeGrafter"/>
</dbReference>
<proteinExistence type="inferred from homology"/>
<organism evidence="8 9">
    <name type="scientific">Calicophoron daubneyi</name>
    <name type="common">Rumen fluke</name>
    <name type="synonym">Paramphistomum daubneyi</name>
    <dbReference type="NCBI Taxonomy" id="300641"/>
    <lineage>
        <taxon>Eukaryota</taxon>
        <taxon>Metazoa</taxon>
        <taxon>Spiralia</taxon>
        <taxon>Lophotrochozoa</taxon>
        <taxon>Platyhelminthes</taxon>
        <taxon>Trematoda</taxon>
        <taxon>Digenea</taxon>
        <taxon>Plagiorchiida</taxon>
        <taxon>Pronocephalata</taxon>
        <taxon>Paramphistomoidea</taxon>
        <taxon>Paramphistomidae</taxon>
        <taxon>Calicophoron</taxon>
    </lineage>
</organism>
<feature type="transmembrane region" description="Helical" evidence="7">
    <location>
        <begin position="70"/>
        <end position="91"/>
    </location>
</feature>
<evidence type="ECO:0000313" key="9">
    <source>
        <dbReference type="Proteomes" id="UP001497525"/>
    </source>
</evidence>
<accession>A0AAV2THX4</accession>
<evidence type="ECO:0000256" key="7">
    <source>
        <dbReference type="SAM" id="Phobius"/>
    </source>
</evidence>
<sequence length="459" mass="49354">MASAGSFHYIFALMAYQLCMHTINASTTKSLTSNTTLPISQNLDDADVTNLAKWVPSQPAPSNRPSLSQAIIFGFVATTITNLAAAGGLVFSPLNKFRIYPGIVSFMVATAVGSLFTNALLVLIPEALGLAALGRTDDFAGQHWYVPISVAACSGSFLFFVLEFLLNRVRLTLERRRPKVTGICINHSPASAGLMKDAEISTKLELGPGPEKAMESHLHDQSSDQNGTSLPAPNGTTEDGKRSRKISGPVESGPKMSGSHDEKTSSHHLHRGNREGIYGELAPRFTFRTPHLCTKLGSVEPVVWMVIIGDGVHNFMDGLSIGASFTHSIRLGVSLSLAVLCEELPHELGDLAVLLRSGMSIPLAIFFNLASACTAYAGFFVGVFVGELSSAATYIFAVTAGFFLYISLADMLAEMHRTEEMLGDDDRKMFILFLIHCGGMLFGFGCILTITLTSGFITF</sequence>
<dbReference type="GO" id="GO:0005886">
    <property type="term" value="C:plasma membrane"/>
    <property type="evidence" value="ECO:0007669"/>
    <property type="project" value="TreeGrafter"/>
</dbReference>
<comment type="caution">
    <text evidence="8">The sequence shown here is derived from an EMBL/GenBank/DDBJ whole genome shotgun (WGS) entry which is preliminary data.</text>
</comment>
<comment type="subcellular location">
    <subcellularLocation>
        <location evidence="1">Membrane</location>
        <topology evidence="1">Multi-pass membrane protein</topology>
    </subcellularLocation>
</comment>
<dbReference type="EMBL" id="CAXLJL010000323">
    <property type="protein sequence ID" value="CAL5136476.1"/>
    <property type="molecule type" value="Genomic_DNA"/>
</dbReference>
<feature type="transmembrane region" description="Helical" evidence="7">
    <location>
        <begin position="103"/>
        <end position="124"/>
    </location>
</feature>
<evidence type="ECO:0000256" key="1">
    <source>
        <dbReference type="ARBA" id="ARBA00004141"/>
    </source>
</evidence>
<gene>
    <name evidence="8" type="ORF">CDAUBV1_LOCUS10565</name>
</gene>
<evidence type="ECO:0000256" key="2">
    <source>
        <dbReference type="ARBA" id="ARBA00006939"/>
    </source>
</evidence>
<evidence type="ECO:0000256" key="3">
    <source>
        <dbReference type="ARBA" id="ARBA00022692"/>
    </source>
</evidence>
<keyword evidence="3 7" id="KW-0812">Transmembrane</keyword>
<dbReference type="PANTHER" id="PTHR12191:SF37">
    <property type="entry name" value="ZINC TRANSPORTER FOI"/>
    <property type="match status" value="1"/>
</dbReference>
<protein>
    <submittedName>
        <fullName evidence="8">Uncharacterized protein</fullName>
    </submittedName>
</protein>
<comment type="similarity">
    <text evidence="2">Belongs to the ZIP transporter (TC 2.A.5) family.</text>
</comment>
<dbReference type="InterPro" id="IPR050799">
    <property type="entry name" value="ZIP_Transporter"/>
</dbReference>
<dbReference type="GO" id="GO:0071578">
    <property type="term" value="P:zinc ion import across plasma membrane"/>
    <property type="evidence" value="ECO:0007669"/>
    <property type="project" value="TreeGrafter"/>
</dbReference>
<feature type="transmembrane region" description="Helical" evidence="7">
    <location>
        <begin position="430"/>
        <end position="457"/>
    </location>
</feature>
<evidence type="ECO:0000313" key="8">
    <source>
        <dbReference type="EMBL" id="CAL5136476.1"/>
    </source>
</evidence>
<feature type="compositionally biased region" description="Polar residues" evidence="6">
    <location>
        <begin position="223"/>
        <end position="237"/>
    </location>
</feature>
<evidence type="ECO:0000256" key="4">
    <source>
        <dbReference type="ARBA" id="ARBA00022989"/>
    </source>
</evidence>
<dbReference type="AlphaFoldDB" id="A0AAV2THX4"/>
<feature type="transmembrane region" description="Helical" evidence="7">
    <location>
        <begin position="391"/>
        <end position="409"/>
    </location>
</feature>
<dbReference type="InterPro" id="IPR003689">
    <property type="entry name" value="ZIP"/>
</dbReference>
<keyword evidence="5 7" id="KW-0472">Membrane</keyword>
<dbReference type="Proteomes" id="UP001497525">
    <property type="component" value="Unassembled WGS sequence"/>
</dbReference>
<dbReference type="GO" id="GO:0005385">
    <property type="term" value="F:zinc ion transmembrane transporter activity"/>
    <property type="evidence" value="ECO:0007669"/>
    <property type="project" value="TreeGrafter"/>
</dbReference>